<evidence type="ECO:0000256" key="5">
    <source>
        <dbReference type="ARBA" id="ARBA00023004"/>
    </source>
</evidence>
<dbReference type="GO" id="GO:0051539">
    <property type="term" value="F:4 iron, 4 sulfur cluster binding"/>
    <property type="evidence" value="ECO:0007669"/>
    <property type="project" value="UniProtKB-KW"/>
</dbReference>
<dbReference type="EMBL" id="FQXU01000008">
    <property type="protein sequence ID" value="SHI21100.1"/>
    <property type="molecule type" value="Genomic_DNA"/>
</dbReference>
<dbReference type="Gene3D" id="3.90.480.10">
    <property type="entry name" value="Sulfite Reductase Hemoprotein,Domain 2"/>
    <property type="match status" value="1"/>
</dbReference>
<keyword evidence="5" id="KW-0408">Iron</keyword>
<sequence length="516" mass="57795">MDKLNSELLEEIKDFKEAGYKFLNGEMNKADFKKASGGMGVYAHRSGKEFMIRLRIMSGIASKEQLKLVYDFANRYDLEGIHLTTRQAIQLHGLDIDGICEVMVEALENGIYTRGAGGSFPRNVAISPLSGVDVDETFDVTPYAMAVNRHFMKKITSYKLPRKLKVAFSSSDKDASHATVTDQGFLAVKVEGKEYFKVYIGGGLGRNPKLGVELGELIEPKDVLYHVEAITNLFMAEGDYKNHGKARIRYILDRMGKDDFIKCYKKHLEEVKKAENLPLDLEIKDITKEGKEITINNKRIIAQKQKGLYSVYFHPVGGQLKLSVLKTLIDEIENMDDVEIRLTMEEGLYIRNLNGEEAKKIVSLTEGLGGETRLEQSVACIGTPICQMGVLNGQKTLNEIIDMFRAEGIKEDLLPRVHISGCPNSCGVHEVGNIGFCGKMKRVGDGPKNVFELHIKGDLGEGKTRIGDYYGDILQDKVPEFLLELAKAVKLNGREFEAFITESEDEFKQVLNKFLV</sequence>
<feature type="domain" description="Nitrite/Sulfite reductase ferredoxin-like" evidence="8">
    <location>
        <begin position="302"/>
        <end position="363"/>
    </location>
</feature>
<evidence type="ECO:0000256" key="2">
    <source>
        <dbReference type="ARBA" id="ARBA00022617"/>
    </source>
</evidence>
<dbReference type="InterPro" id="IPR036136">
    <property type="entry name" value="Nit/Sulf_reduc_fer-like_dom_sf"/>
</dbReference>
<keyword evidence="4" id="KW-0560">Oxidoreductase</keyword>
<dbReference type="GO" id="GO:0046872">
    <property type="term" value="F:metal ion binding"/>
    <property type="evidence" value="ECO:0007669"/>
    <property type="project" value="UniProtKB-KW"/>
</dbReference>
<evidence type="ECO:0000259" key="8">
    <source>
        <dbReference type="Pfam" id="PF03460"/>
    </source>
</evidence>
<dbReference type="Pfam" id="PF01077">
    <property type="entry name" value="NIR_SIR"/>
    <property type="match status" value="1"/>
</dbReference>
<evidence type="ECO:0000256" key="6">
    <source>
        <dbReference type="ARBA" id="ARBA00023014"/>
    </source>
</evidence>
<dbReference type="GO" id="GO:0020037">
    <property type="term" value="F:heme binding"/>
    <property type="evidence" value="ECO:0007669"/>
    <property type="project" value="InterPro"/>
</dbReference>
<proteinExistence type="predicted"/>
<dbReference type="InterPro" id="IPR005117">
    <property type="entry name" value="NiRdtase/SiRdtase_haem-b_fer"/>
</dbReference>
<dbReference type="AlphaFoldDB" id="A0A1M5ZA60"/>
<dbReference type="Pfam" id="PF03460">
    <property type="entry name" value="NIR_SIR_ferr"/>
    <property type="match status" value="2"/>
</dbReference>
<keyword evidence="2" id="KW-0349">Heme</keyword>
<protein>
    <submittedName>
        <fullName evidence="9">Ferredoxin-nitrite reductase</fullName>
    </submittedName>
</protein>
<accession>A0A1M5ZA60</accession>
<feature type="domain" description="Nitrite/sulphite reductase 4Fe-4S" evidence="7">
    <location>
        <begin position="118"/>
        <end position="270"/>
    </location>
</feature>
<keyword evidence="6" id="KW-0411">Iron-sulfur</keyword>
<evidence type="ECO:0000313" key="10">
    <source>
        <dbReference type="Proteomes" id="UP000184241"/>
    </source>
</evidence>
<dbReference type="InterPro" id="IPR006066">
    <property type="entry name" value="NO2/SO3_Rdtase_FeS/sirohaem_BS"/>
</dbReference>
<dbReference type="GO" id="GO:0016491">
    <property type="term" value="F:oxidoreductase activity"/>
    <property type="evidence" value="ECO:0007669"/>
    <property type="project" value="UniProtKB-KW"/>
</dbReference>
<evidence type="ECO:0000313" key="9">
    <source>
        <dbReference type="EMBL" id="SHI21100.1"/>
    </source>
</evidence>
<dbReference type="PANTHER" id="PTHR32439">
    <property type="entry name" value="FERREDOXIN--NITRITE REDUCTASE, CHLOROPLASTIC"/>
    <property type="match status" value="1"/>
</dbReference>
<name>A0A1M5ZA60_9CLOT</name>
<evidence type="ECO:0000256" key="3">
    <source>
        <dbReference type="ARBA" id="ARBA00022723"/>
    </source>
</evidence>
<dbReference type="RefSeq" id="WP_073020155.1">
    <property type="nucleotide sequence ID" value="NZ_FQXU01000008.1"/>
</dbReference>
<keyword evidence="3" id="KW-0479">Metal-binding</keyword>
<dbReference type="SUPFAM" id="SSF56014">
    <property type="entry name" value="Nitrite and sulphite reductase 4Fe-4S domain-like"/>
    <property type="match status" value="2"/>
</dbReference>
<reference evidence="9 10" key="1">
    <citation type="submission" date="2016-11" db="EMBL/GenBank/DDBJ databases">
        <authorList>
            <person name="Jaros S."/>
            <person name="Januszkiewicz K."/>
            <person name="Wedrychowicz H."/>
        </authorList>
    </citation>
    <scope>NUCLEOTIDE SEQUENCE [LARGE SCALE GENOMIC DNA]</scope>
    <source>
        <strain evidence="9 10">DSM 6191</strain>
    </source>
</reference>
<evidence type="ECO:0000256" key="4">
    <source>
        <dbReference type="ARBA" id="ARBA00023002"/>
    </source>
</evidence>
<dbReference type="InterPro" id="IPR051329">
    <property type="entry name" value="NIR_SIR_4Fe-4S"/>
</dbReference>
<keyword evidence="1" id="KW-0004">4Fe-4S</keyword>
<dbReference type="InterPro" id="IPR045854">
    <property type="entry name" value="NO2/SO3_Rdtase_4Fe4S_sf"/>
</dbReference>
<evidence type="ECO:0000259" key="7">
    <source>
        <dbReference type="Pfam" id="PF01077"/>
    </source>
</evidence>
<feature type="domain" description="Nitrite/Sulfite reductase ferredoxin-like" evidence="8">
    <location>
        <begin position="43"/>
        <end position="105"/>
    </location>
</feature>
<gene>
    <name evidence="9" type="ORF">SAMN02745941_02689</name>
</gene>
<dbReference type="PRINTS" id="PR00397">
    <property type="entry name" value="SIROHAEM"/>
</dbReference>
<dbReference type="InterPro" id="IPR006067">
    <property type="entry name" value="NO2/SO3_Rdtase_4Fe4S_dom"/>
</dbReference>
<organism evidence="9 10">
    <name type="scientific">Clostridium intestinale DSM 6191</name>
    <dbReference type="NCBI Taxonomy" id="1121320"/>
    <lineage>
        <taxon>Bacteria</taxon>
        <taxon>Bacillati</taxon>
        <taxon>Bacillota</taxon>
        <taxon>Clostridia</taxon>
        <taxon>Eubacteriales</taxon>
        <taxon>Clostridiaceae</taxon>
        <taxon>Clostridium</taxon>
    </lineage>
</organism>
<dbReference type="Proteomes" id="UP000184241">
    <property type="component" value="Unassembled WGS sequence"/>
</dbReference>
<evidence type="ECO:0000256" key="1">
    <source>
        <dbReference type="ARBA" id="ARBA00022485"/>
    </source>
</evidence>
<dbReference type="Gene3D" id="3.30.413.10">
    <property type="entry name" value="Sulfite Reductase Hemoprotein, domain 1"/>
    <property type="match status" value="2"/>
</dbReference>
<dbReference type="PANTHER" id="PTHR32439:SF9">
    <property type="entry name" value="BLR3264 PROTEIN"/>
    <property type="match status" value="1"/>
</dbReference>
<dbReference type="SUPFAM" id="SSF55124">
    <property type="entry name" value="Nitrite/Sulfite reductase N-terminal domain-like"/>
    <property type="match status" value="2"/>
</dbReference>